<accession>A0A653DHZ4</accession>
<protein>
    <recommendedName>
        <fullName evidence="13">C2H2-type domain-containing protein</fullName>
    </recommendedName>
</protein>
<evidence type="ECO:0000256" key="5">
    <source>
        <dbReference type="ARBA" id="ARBA00022771"/>
    </source>
</evidence>
<dbReference type="InterPro" id="IPR036236">
    <property type="entry name" value="Znf_C2H2_sf"/>
</dbReference>
<keyword evidence="3" id="KW-0479">Metal-binding</keyword>
<dbReference type="OrthoDB" id="3437960at2759"/>
<evidence type="ECO:0000256" key="4">
    <source>
        <dbReference type="ARBA" id="ARBA00022737"/>
    </source>
</evidence>
<feature type="domain" description="C2H2-type" evidence="13">
    <location>
        <begin position="402"/>
        <end position="429"/>
    </location>
</feature>
<evidence type="ECO:0000256" key="7">
    <source>
        <dbReference type="ARBA" id="ARBA00023015"/>
    </source>
</evidence>
<gene>
    <name evidence="14" type="ORF">CALMAC_LOCUS17697</name>
</gene>
<feature type="compositionally biased region" description="Basic residues" evidence="12">
    <location>
        <begin position="78"/>
        <end position="101"/>
    </location>
</feature>
<evidence type="ECO:0000313" key="15">
    <source>
        <dbReference type="Proteomes" id="UP000410492"/>
    </source>
</evidence>
<evidence type="ECO:0000256" key="2">
    <source>
        <dbReference type="ARBA" id="ARBA00006991"/>
    </source>
</evidence>
<dbReference type="FunFam" id="3.30.160.60:FF:000110">
    <property type="entry name" value="Zinc finger protein-like"/>
    <property type="match status" value="1"/>
</dbReference>
<dbReference type="InterPro" id="IPR013087">
    <property type="entry name" value="Znf_C2H2_type"/>
</dbReference>
<keyword evidence="6" id="KW-0862">Zinc</keyword>
<keyword evidence="4" id="KW-0677">Repeat</keyword>
<dbReference type="GO" id="GO:0003677">
    <property type="term" value="F:DNA binding"/>
    <property type="evidence" value="ECO:0007669"/>
    <property type="project" value="UniProtKB-KW"/>
</dbReference>
<evidence type="ECO:0000256" key="1">
    <source>
        <dbReference type="ARBA" id="ARBA00004123"/>
    </source>
</evidence>
<dbReference type="FunFam" id="3.30.160.60:FF:000965">
    <property type="entry name" value="Neurotrophin receptor-interacting factor homolog"/>
    <property type="match status" value="1"/>
</dbReference>
<sequence length="524" mass="60693">MSGMEDREFPLDYFTPIVTINEVPSQMSASPKIKKIKIKIEGKEGGELSGEIVKRKRGRPKKNANKKDPDEEWGAEGKRKKRKEKRQKKEKGKVSKSSKKTHNNEIVTDEVSNSVVKSEQIDVEIKDEIKEEPSEDVPMVLPLSEVDIKPMSPDSGEPKKFKCPLCSKDNNDYTERTPLELKQHYRDSHPGKRLRQSRFSSEIYPCDVCGKEFKTANAVREHMETHSNYFYCEICNGSQKKILEHIIHMRIHSDIGLFQCLMCTFNTPDINLITDHVNNHEDLLKYWCNTCKKGFQILPWFQEHDNYHSGLKPYDCEFCGKCFLYSRYLHAHKLYMHKEDINFPQLHECVICKKQYQHKNSLKLHMNLHTGNFSICDICGKILSSKEKLKFHIRTHTGYKPYNCSYCEKSFTKKPILVEHIRIHTGERPYICDYCTKGFSQRSSLVIHMRGHTGERPYVCQFCTKGFVAKAMLNIHLKTCKGVIFTREDFITPSPSSTESKVCKDLVFARDFPAPIALPPALPI</sequence>
<dbReference type="PANTHER" id="PTHR24379">
    <property type="entry name" value="KRAB AND ZINC FINGER DOMAIN-CONTAINING"/>
    <property type="match status" value="1"/>
</dbReference>
<evidence type="ECO:0000256" key="12">
    <source>
        <dbReference type="SAM" id="MobiDB-lite"/>
    </source>
</evidence>
<dbReference type="SUPFAM" id="SSF57667">
    <property type="entry name" value="beta-beta-alpha zinc fingers"/>
    <property type="match status" value="7"/>
</dbReference>
<feature type="domain" description="C2H2-type" evidence="13">
    <location>
        <begin position="286"/>
        <end position="313"/>
    </location>
</feature>
<evidence type="ECO:0000256" key="8">
    <source>
        <dbReference type="ARBA" id="ARBA00023125"/>
    </source>
</evidence>
<name>A0A653DHZ4_CALMS</name>
<evidence type="ECO:0000256" key="3">
    <source>
        <dbReference type="ARBA" id="ARBA00022723"/>
    </source>
</evidence>
<dbReference type="PROSITE" id="PS50157">
    <property type="entry name" value="ZINC_FINGER_C2H2_2"/>
    <property type="match status" value="7"/>
</dbReference>
<keyword evidence="9" id="KW-0804">Transcription</keyword>
<dbReference type="FunFam" id="3.30.160.60:FF:001049">
    <property type="entry name" value="zinc finger protein 319"/>
    <property type="match status" value="1"/>
</dbReference>
<feature type="domain" description="C2H2-type" evidence="13">
    <location>
        <begin position="204"/>
        <end position="228"/>
    </location>
</feature>
<evidence type="ECO:0000256" key="10">
    <source>
        <dbReference type="ARBA" id="ARBA00023242"/>
    </source>
</evidence>
<dbReference type="Gene3D" id="3.30.160.60">
    <property type="entry name" value="Classic Zinc Finger"/>
    <property type="match status" value="7"/>
</dbReference>
<dbReference type="FunFam" id="3.30.160.60:FF:000145">
    <property type="entry name" value="Zinc finger protein 574"/>
    <property type="match status" value="1"/>
</dbReference>
<keyword evidence="8" id="KW-0238">DNA-binding</keyword>
<evidence type="ECO:0000313" key="14">
    <source>
        <dbReference type="EMBL" id="VEN59820.1"/>
    </source>
</evidence>
<proteinExistence type="inferred from homology"/>
<feature type="domain" description="C2H2-type" evidence="13">
    <location>
        <begin position="430"/>
        <end position="457"/>
    </location>
</feature>
<evidence type="ECO:0000256" key="9">
    <source>
        <dbReference type="ARBA" id="ARBA00023163"/>
    </source>
</evidence>
<keyword evidence="10" id="KW-0539">Nucleus</keyword>
<organism evidence="14 15">
    <name type="scientific">Callosobruchus maculatus</name>
    <name type="common">Southern cowpea weevil</name>
    <name type="synonym">Pulse bruchid</name>
    <dbReference type="NCBI Taxonomy" id="64391"/>
    <lineage>
        <taxon>Eukaryota</taxon>
        <taxon>Metazoa</taxon>
        <taxon>Ecdysozoa</taxon>
        <taxon>Arthropoda</taxon>
        <taxon>Hexapoda</taxon>
        <taxon>Insecta</taxon>
        <taxon>Pterygota</taxon>
        <taxon>Neoptera</taxon>
        <taxon>Endopterygota</taxon>
        <taxon>Coleoptera</taxon>
        <taxon>Polyphaga</taxon>
        <taxon>Cucujiformia</taxon>
        <taxon>Chrysomeloidea</taxon>
        <taxon>Chrysomelidae</taxon>
        <taxon>Bruchinae</taxon>
        <taxon>Bruchini</taxon>
        <taxon>Callosobruchus</taxon>
    </lineage>
</organism>
<dbReference type="PROSITE" id="PS00028">
    <property type="entry name" value="ZINC_FINGER_C2H2_1"/>
    <property type="match status" value="7"/>
</dbReference>
<keyword evidence="5 11" id="KW-0863">Zinc-finger</keyword>
<dbReference type="AlphaFoldDB" id="A0A653DHZ4"/>
<feature type="domain" description="C2H2-type" evidence="13">
    <location>
        <begin position="374"/>
        <end position="401"/>
    </location>
</feature>
<evidence type="ECO:0000256" key="11">
    <source>
        <dbReference type="PROSITE-ProRule" id="PRU00042"/>
    </source>
</evidence>
<dbReference type="FunFam" id="3.30.160.60:FF:001530">
    <property type="entry name" value="Zinc finger protein 268"/>
    <property type="match status" value="1"/>
</dbReference>
<dbReference type="PANTHER" id="PTHR24379:SF121">
    <property type="entry name" value="C2H2-TYPE DOMAIN-CONTAINING PROTEIN"/>
    <property type="match status" value="1"/>
</dbReference>
<feature type="region of interest" description="Disordered" evidence="12">
    <location>
        <begin position="46"/>
        <end position="112"/>
    </location>
</feature>
<comment type="subcellular location">
    <subcellularLocation>
        <location evidence="1">Nucleus</location>
    </subcellularLocation>
</comment>
<dbReference type="Pfam" id="PF00096">
    <property type="entry name" value="zf-C2H2"/>
    <property type="match status" value="4"/>
</dbReference>
<dbReference type="GO" id="GO:0005634">
    <property type="term" value="C:nucleus"/>
    <property type="evidence" value="ECO:0007669"/>
    <property type="project" value="UniProtKB-SubCell"/>
</dbReference>
<evidence type="ECO:0000256" key="6">
    <source>
        <dbReference type="ARBA" id="ARBA00022833"/>
    </source>
</evidence>
<dbReference type="Proteomes" id="UP000410492">
    <property type="component" value="Unassembled WGS sequence"/>
</dbReference>
<dbReference type="EMBL" id="CAACVG010012164">
    <property type="protein sequence ID" value="VEN59820.1"/>
    <property type="molecule type" value="Genomic_DNA"/>
</dbReference>
<dbReference type="SMART" id="SM00355">
    <property type="entry name" value="ZnF_C2H2"/>
    <property type="match status" value="11"/>
</dbReference>
<feature type="domain" description="C2H2-type" evidence="13">
    <location>
        <begin position="347"/>
        <end position="374"/>
    </location>
</feature>
<evidence type="ECO:0000259" key="13">
    <source>
        <dbReference type="PROSITE" id="PS50157"/>
    </source>
</evidence>
<keyword evidence="7" id="KW-0805">Transcription regulation</keyword>
<feature type="domain" description="C2H2-type" evidence="13">
    <location>
        <begin position="314"/>
        <end position="342"/>
    </location>
</feature>
<reference evidence="14 15" key="1">
    <citation type="submission" date="2019-01" db="EMBL/GenBank/DDBJ databases">
        <authorList>
            <person name="Sayadi A."/>
        </authorList>
    </citation>
    <scope>NUCLEOTIDE SEQUENCE [LARGE SCALE GENOMIC DNA]</scope>
</reference>
<keyword evidence="15" id="KW-1185">Reference proteome</keyword>
<feature type="compositionally biased region" description="Basic residues" evidence="12">
    <location>
        <begin position="54"/>
        <end position="64"/>
    </location>
</feature>
<dbReference type="GO" id="GO:0008270">
    <property type="term" value="F:zinc ion binding"/>
    <property type="evidence" value="ECO:0007669"/>
    <property type="project" value="UniProtKB-KW"/>
</dbReference>
<comment type="similarity">
    <text evidence="2">Belongs to the krueppel C2H2-type zinc-finger protein family.</text>
</comment>